<comment type="caution">
    <text evidence="1">The sequence shown here is derived from an EMBL/GenBank/DDBJ whole genome shotgun (WGS) entry which is preliminary data.</text>
</comment>
<proteinExistence type="predicted"/>
<name>A0ABS4QFI0_9NOCA</name>
<gene>
    <name evidence="1" type="ORF">BJ987_003357</name>
</gene>
<accession>A0ABS4QFI0</accession>
<sequence>MAWVKKEIVIEAPAEEVWAVIADFEKGPVLMGPGFVTDSRLAEPDVRVVTFATGAVVRERLISYDAAEYRFAFSVIGDSVTPAHDTASMQVFPLDNGHSRFVWMHDVLPAELAAAFAPIMERGIALFKQTVEG</sequence>
<keyword evidence="2" id="KW-1185">Reference proteome</keyword>
<organism evidence="1 2">
    <name type="scientific">Nocardia goodfellowii</name>
    <dbReference type="NCBI Taxonomy" id="882446"/>
    <lineage>
        <taxon>Bacteria</taxon>
        <taxon>Bacillati</taxon>
        <taxon>Actinomycetota</taxon>
        <taxon>Actinomycetes</taxon>
        <taxon>Mycobacteriales</taxon>
        <taxon>Nocardiaceae</taxon>
        <taxon>Nocardia</taxon>
    </lineage>
</organism>
<dbReference type="RefSeq" id="WP_209890597.1">
    <property type="nucleotide sequence ID" value="NZ_JAGGMR010000001.1"/>
</dbReference>
<evidence type="ECO:0000313" key="1">
    <source>
        <dbReference type="EMBL" id="MBP2190456.1"/>
    </source>
</evidence>
<protein>
    <submittedName>
        <fullName evidence="1">Uncharacterized protein YndB with AHSA1/START domain</fullName>
    </submittedName>
</protein>
<dbReference type="EMBL" id="JAGGMR010000001">
    <property type="protein sequence ID" value="MBP2190456.1"/>
    <property type="molecule type" value="Genomic_DNA"/>
</dbReference>
<dbReference type="Proteomes" id="UP001519325">
    <property type="component" value="Unassembled WGS sequence"/>
</dbReference>
<reference evidence="1 2" key="1">
    <citation type="submission" date="2021-03" db="EMBL/GenBank/DDBJ databases">
        <title>Sequencing the genomes of 1000 actinobacteria strains.</title>
        <authorList>
            <person name="Klenk H.-P."/>
        </authorList>
    </citation>
    <scope>NUCLEOTIDE SEQUENCE [LARGE SCALE GENOMIC DNA]</scope>
    <source>
        <strain evidence="1 2">DSM 45516</strain>
    </source>
</reference>
<dbReference type="SUPFAM" id="SSF55961">
    <property type="entry name" value="Bet v1-like"/>
    <property type="match status" value="1"/>
</dbReference>
<dbReference type="CDD" id="cd07821">
    <property type="entry name" value="PYR_PYL_RCAR_like"/>
    <property type="match status" value="1"/>
</dbReference>
<dbReference type="InterPro" id="IPR019587">
    <property type="entry name" value="Polyketide_cyclase/dehydratase"/>
</dbReference>
<evidence type="ECO:0000313" key="2">
    <source>
        <dbReference type="Proteomes" id="UP001519325"/>
    </source>
</evidence>
<dbReference type="Pfam" id="PF10604">
    <property type="entry name" value="Polyketide_cyc2"/>
    <property type="match status" value="1"/>
</dbReference>
<dbReference type="InterPro" id="IPR023393">
    <property type="entry name" value="START-like_dom_sf"/>
</dbReference>
<dbReference type="Gene3D" id="3.30.530.20">
    <property type="match status" value="1"/>
</dbReference>